<keyword evidence="8" id="KW-0472">Membrane</keyword>
<keyword evidence="6" id="KW-1002">Plastid outer membrane</keyword>
<dbReference type="CDD" id="cd01635">
    <property type="entry name" value="Glycosyltransferase_GTB-type"/>
    <property type="match status" value="1"/>
</dbReference>
<evidence type="ECO:0000256" key="7">
    <source>
        <dbReference type="ARBA" id="ARBA00022946"/>
    </source>
</evidence>
<protein>
    <recommendedName>
        <fullName evidence="12">Digalactosyldiacylglycerol synthase 1, chloroplastic</fullName>
        <ecNumber evidence="10">2.4.1.241</ecNumber>
    </recommendedName>
</protein>
<dbReference type="AlphaFoldDB" id="A0A9Q1GXV9"/>
<dbReference type="GO" id="GO:0046481">
    <property type="term" value="F:digalactosyldiacylglycerol synthase activity"/>
    <property type="evidence" value="ECO:0007669"/>
    <property type="project" value="UniProtKB-EC"/>
</dbReference>
<evidence type="ECO:0000256" key="9">
    <source>
        <dbReference type="ARBA" id="ARBA00024013"/>
    </source>
</evidence>
<evidence type="ECO:0000256" key="6">
    <source>
        <dbReference type="ARBA" id="ARBA00022805"/>
    </source>
</evidence>
<evidence type="ECO:0000256" key="2">
    <source>
        <dbReference type="ARBA" id="ARBA00022528"/>
    </source>
</evidence>
<evidence type="ECO:0000256" key="4">
    <source>
        <dbReference type="ARBA" id="ARBA00022676"/>
    </source>
</evidence>
<dbReference type="EMBL" id="JAKOGI010001275">
    <property type="protein sequence ID" value="KAJ8426533.1"/>
    <property type="molecule type" value="Genomic_DNA"/>
</dbReference>
<keyword evidence="7" id="KW-0809">Transit peptide</keyword>
<organism evidence="14 15">
    <name type="scientific">Carnegiea gigantea</name>
    <dbReference type="NCBI Taxonomy" id="171969"/>
    <lineage>
        <taxon>Eukaryota</taxon>
        <taxon>Viridiplantae</taxon>
        <taxon>Streptophyta</taxon>
        <taxon>Embryophyta</taxon>
        <taxon>Tracheophyta</taxon>
        <taxon>Spermatophyta</taxon>
        <taxon>Magnoliopsida</taxon>
        <taxon>eudicotyledons</taxon>
        <taxon>Gunneridae</taxon>
        <taxon>Pentapetalae</taxon>
        <taxon>Caryophyllales</taxon>
        <taxon>Cactineae</taxon>
        <taxon>Cactaceae</taxon>
        <taxon>Cactoideae</taxon>
        <taxon>Echinocereeae</taxon>
        <taxon>Carnegiea</taxon>
    </lineage>
</organism>
<keyword evidence="15" id="KW-1185">Reference proteome</keyword>
<comment type="subcellular location">
    <subcellularLocation>
        <location evidence="9">Plastid</location>
        <location evidence="9">Chloroplast outer membrane</location>
    </subcellularLocation>
</comment>
<keyword evidence="5" id="KW-0808">Transferase</keyword>
<dbReference type="Pfam" id="PF00534">
    <property type="entry name" value="Glycos_transf_1"/>
    <property type="match status" value="1"/>
</dbReference>
<comment type="catalytic activity">
    <reaction evidence="11">
        <text>a 1,2-diacyl-3-O-(beta-D-galactosyl)-sn-glycerol + UDP-alpha-D-galactose = a 1,2-diacyl-3-O-[alpha-D-galactosyl-(1-&gt;6)-beta-D-galactosyl]-sn-glycerol + UDP + H(+)</text>
        <dbReference type="Rhea" id="RHEA:10520"/>
        <dbReference type="ChEBI" id="CHEBI:15378"/>
        <dbReference type="ChEBI" id="CHEBI:17615"/>
        <dbReference type="ChEBI" id="CHEBI:28396"/>
        <dbReference type="ChEBI" id="CHEBI:58223"/>
        <dbReference type="ChEBI" id="CHEBI:66914"/>
        <dbReference type="EC" id="2.4.1.241"/>
    </reaction>
</comment>
<evidence type="ECO:0000256" key="10">
    <source>
        <dbReference type="ARBA" id="ARBA00024055"/>
    </source>
</evidence>
<evidence type="ECO:0000256" key="1">
    <source>
        <dbReference type="ARBA" id="ARBA00009481"/>
    </source>
</evidence>
<evidence type="ECO:0000256" key="12">
    <source>
        <dbReference type="ARBA" id="ARBA00071595"/>
    </source>
</evidence>
<sequence length="914" mass="103013">MQNILESKTLVGQRRMCNLSFSLLHFESLPSVANHIPSHQCSFHLTNLNISESSRVETPVCPFSSSPRSGEAVRISQIIATLRSFSFSAFLPLRLQLLPYLRTRKAPSFRKTLALMNNFIPQATTTTTSRSSPATAAGGSPANALSFISKGWREMRNSADADFRLMRDRANSIKNLASSIDRELENFIYSASAFSAPVIKSSPADIGFVKRLQPKLSEFRMVYSSPELSQKVLQKWAPTKPRIRIDLSAIRNAIVEEVAEGGERVTVVKGRRVRFKDFKWDWKGEGEREEGFKDWEPIRALKTRLKELKVKKSPDEVFGRWKNSELVEKLKASLNALRWESQDAKEVPPLDALELLAYVVRQSGPFLDQLGVQRDICDKVVQSLCSKCKNKLPLQCASGGAVPGIDCDDINDELDLRIATVLQSTGHHYEGGFWSDLAKCRPPDKKRHVAIVTTASLPWMTGTAVNPLFRAAYLAKSAEQNVNLLVPWLCKSDQELVYPNSLTFSSPEEQEAYIRNWLEERIGFKADFKISFYPGKFSKERRSIIPLGDISEFIPSKEADIGILEEPEHLNWYHHGKRWTDKFNHVVGVVHTNYLEYIKREKNGAVQAFLVKHINNIVTRAHCHKVLRLSAATQDLPKSVVCNVHGVNPKFLEIGEKLASERASGQQTFYKGAYFLGKMVWAKGYRELIDLWSKHQNDLKDLKLDVFGNGEDAHEVESAAKKLNLNFNFQQGRDHADASVLGYKVFINPSVSDVLCTATAEALAMGKFVVCADHPSNEFFRSFPNCLTYKTSEEFVAKVKEALAKEPQPLTAQQRYTLSWEAATERFMEHSDLDKVLKIDDAKSNRNGMTKSALRRNLCDMVDGGLAFAHYCFTGSEILRLATGAIPGSQYYGKQHCQDLHLLPPQVQNPIYGW</sequence>
<dbReference type="EC" id="2.4.1.241" evidence="10"/>
<name>A0A9Q1GXV9_9CARY</name>
<evidence type="ECO:0000256" key="5">
    <source>
        <dbReference type="ARBA" id="ARBA00022679"/>
    </source>
</evidence>
<reference evidence="14" key="1">
    <citation type="submission" date="2022-04" db="EMBL/GenBank/DDBJ databases">
        <title>Carnegiea gigantea Genome sequencing and assembly v2.</title>
        <authorList>
            <person name="Copetti D."/>
            <person name="Sanderson M.J."/>
            <person name="Burquez A."/>
            <person name="Wojciechowski M.F."/>
        </authorList>
    </citation>
    <scope>NUCLEOTIDE SEQUENCE</scope>
    <source>
        <strain evidence="14">SGP5-SGP5p</strain>
        <tissue evidence="14">Aerial part</tissue>
    </source>
</reference>
<dbReference type="InterPro" id="IPR001296">
    <property type="entry name" value="Glyco_trans_1"/>
</dbReference>
<comment type="caution">
    <text evidence="14">The sequence shown here is derived from an EMBL/GenBank/DDBJ whole genome shotgun (WGS) entry which is preliminary data.</text>
</comment>
<accession>A0A9Q1GXV9</accession>
<dbReference type="PANTHER" id="PTHR46132">
    <property type="entry name" value="DIGALACTOSYLDIACYLGLYCEROL SYNTHASE 2, CHLOROPLASTIC"/>
    <property type="match status" value="1"/>
</dbReference>
<dbReference type="GO" id="GO:0019375">
    <property type="term" value="P:galactolipid biosynthetic process"/>
    <property type="evidence" value="ECO:0007669"/>
    <property type="project" value="TreeGrafter"/>
</dbReference>
<dbReference type="FunFam" id="3.40.50.2000:FF:000218">
    <property type="entry name" value="Digalactosyldiacylglycerol synthase 1, chloroplastic-like"/>
    <property type="match status" value="1"/>
</dbReference>
<dbReference type="OrthoDB" id="44480at2759"/>
<dbReference type="PANTHER" id="PTHR46132:SF6">
    <property type="entry name" value="DIGALACTOSYLDIACYLGLYCEROL SYNTHASE 1, CHLOROPLASTIC"/>
    <property type="match status" value="1"/>
</dbReference>
<evidence type="ECO:0000256" key="11">
    <source>
        <dbReference type="ARBA" id="ARBA00048651"/>
    </source>
</evidence>
<dbReference type="SUPFAM" id="SSF53756">
    <property type="entry name" value="UDP-Glycosyltransferase/glycogen phosphorylase"/>
    <property type="match status" value="1"/>
</dbReference>
<evidence type="ECO:0000313" key="15">
    <source>
        <dbReference type="Proteomes" id="UP001153076"/>
    </source>
</evidence>
<comment type="similarity">
    <text evidence="1">Belongs to the glycosyltransferase group 1 family. Glycosyltransferase 4 subfamily.</text>
</comment>
<dbReference type="FunFam" id="3.40.50.2000:FF:000325">
    <property type="entry name" value="Digalactosyldiacylglycerol synthase 1, chloroplastic"/>
    <property type="match status" value="1"/>
</dbReference>
<evidence type="ECO:0000259" key="13">
    <source>
        <dbReference type="Pfam" id="PF00534"/>
    </source>
</evidence>
<keyword evidence="4" id="KW-0328">Glycosyltransferase</keyword>
<proteinExistence type="inferred from homology"/>
<keyword evidence="2" id="KW-0150">Chloroplast</keyword>
<keyword evidence="3" id="KW-0934">Plastid</keyword>
<feature type="domain" description="Glycosyl transferase family 1" evidence="13">
    <location>
        <begin position="673"/>
        <end position="808"/>
    </location>
</feature>
<evidence type="ECO:0000256" key="3">
    <source>
        <dbReference type="ARBA" id="ARBA00022640"/>
    </source>
</evidence>
<dbReference type="Proteomes" id="UP001153076">
    <property type="component" value="Unassembled WGS sequence"/>
</dbReference>
<dbReference type="InterPro" id="IPR044525">
    <property type="entry name" value="DGDG1/2"/>
</dbReference>
<dbReference type="GO" id="GO:0009707">
    <property type="term" value="C:chloroplast outer membrane"/>
    <property type="evidence" value="ECO:0007669"/>
    <property type="project" value="UniProtKB-SubCell"/>
</dbReference>
<gene>
    <name evidence="14" type="ORF">Cgig2_003654</name>
</gene>
<evidence type="ECO:0000256" key="8">
    <source>
        <dbReference type="ARBA" id="ARBA00023136"/>
    </source>
</evidence>
<evidence type="ECO:0000313" key="14">
    <source>
        <dbReference type="EMBL" id="KAJ8426533.1"/>
    </source>
</evidence>
<dbReference type="Gene3D" id="3.40.50.2000">
    <property type="entry name" value="Glycogen Phosphorylase B"/>
    <property type="match status" value="1"/>
</dbReference>